<keyword evidence="1" id="KW-0472">Membrane</keyword>
<keyword evidence="1" id="KW-0812">Transmembrane</keyword>
<evidence type="ECO:0000313" key="3">
    <source>
        <dbReference type="Proteomes" id="UP000634476"/>
    </source>
</evidence>
<dbReference type="AlphaFoldDB" id="A0A8J3T556"/>
<evidence type="ECO:0000256" key="1">
    <source>
        <dbReference type="SAM" id="Phobius"/>
    </source>
</evidence>
<dbReference type="RefSeq" id="WP_203878858.1">
    <property type="nucleotide sequence ID" value="NZ_BOOK01000052.1"/>
</dbReference>
<gene>
    <name evidence="2" type="ORF">Pta02_66290</name>
</gene>
<keyword evidence="1" id="KW-1133">Transmembrane helix</keyword>
<comment type="caution">
    <text evidence="2">The sequence shown here is derived from an EMBL/GenBank/DDBJ whole genome shotgun (WGS) entry which is preliminary data.</text>
</comment>
<dbReference type="EMBL" id="BOOK01000052">
    <property type="protein sequence ID" value="GII04621.1"/>
    <property type="molecule type" value="Genomic_DNA"/>
</dbReference>
<proteinExistence type="predicted"/>
<name>A0A8J3T556_9ACTN</name>
<dbReference type="Proteomes" id="UP000634476">
    <property type="component" value="Unassembled WGS sequence"/>
</dbReference>
<organism evidence="2 3">
    <name type="scientific">Planobispora takensis</name>
    <dbReference type="NCBI Taxonomy" id="1367882"/>
    <lineage>
        <taxon>Bacteria</taxon>
        <taxon>Bacillati</taxon>
        <taxon>Actinomycetota</taxon>
        <taxon>Actinomycetes</taxon>
        <taxon>Streptosporangiales</taxon>
        <taxon>Streptosporangiaceae</taxon>
        <taxon>Planobispora</taxon>
    </lineage>
</organism>
<feature type="transmembrane region" description="Helical" evidence="1">
    <location>
        <begin position="88"/>
        <end position="110"/>
    </location>
</feature>
<evidence type="ECO:0000313" key="2">
    <source>
        <dbReference type="EMBL" id="GII04621.1"/>
    </source>
</evidence>
<reference evidence="2" key="1">
    <citation type="submission" date="2021-01" db="EMBL/GenBank/DDBJ databases">
        <title>Whole genome shotgun sequence of Planobispora takensis NBRC 109077.</title>
        <authorList>
            <person name="Komaki H."/>
            <person name="Tamura T."/>
        </authorList>
    </citation>
    <scope>NUCLEOTIDE SEQUENCE</scope>
    <source>
        <strain evidence="2">NBRC 109077</strain>
    </source>
</reference>
<accession>A0A8J3T556</accession>
<keyword evidence="3" id="KW-1185">Reference proteome</keyword>
<sequence length="135" mass="14225">MAHIRWVAIAAMVIGLLVAGASVIPLSRAGETGARVESHLAKAEELSREAEAAKESDPARYDQLTQEIARWNGFASTDLDEESAQRTAGLAMAAGGGGFLIGGVIALILLRRRPARAQGGLHQQGGGSHKNPQYR</sequence>
<protein>
    <submittedName>
        <fullName evidence="2">Uncharacterized protein</fullName>
    </submittedName>
</protein>